<dbReference type="Proteomes" id="UP000287651">
    <property type="component" value="Unassembled WGS sequence"/>
</dbReference>
<keyword evidence="2" id="KW-0472">Membrane</keyword>
<protein>
    <submittedName>
        <fullName evidence="3">Uncharacterized protein</fullName>
    </submittedName>
</protein>
<organism evidence="3 4">
    <name type="scientific">Ensete ventricosum</name>
    <name type="common">Abyssinian banana</name>
    <name type="synonym">Musa ensete</name>
    <dbReference type="NCBI Taxonomy" id="4639"/>
    <lineage>
        <taxon>Eukaryota</taxon>
        <taxon>Viridiplantae</taxon>
        <taxon>Streptophyta</taxon>
        <taxon>Embryophyta</taxon>
        <taxon>Tracheophyta</taxon>
        <taxon>Spermatophyta</taxon>
        <taxon>Magnoliopsida</taxon>
        <taxon>Liliopsida</taxon>
        <taxon>Zingiberales</taxon>
        <taxon>Musaceae</taxon>
        <taxon>Ensete</taxon>
    </lineage>
</organism>
<evidence type="ECO:0000313" key="3">
    <source>
        <dbReference type="EMBL" id="RRT69101.1"/>
    </source>
</evidence>
<feature type="region of interest" description="Disordered" evidence="1">
    <location>
        <begin position="78"/>
        <end position="99"/>
    </location>
</feature>
<evidence type="ECO:0000256" key="2">
    <source>
        <dbReference type="SAM" id="Phobius"/>
    </source>
</evidence>
<evidence type="ECO:0000256" key="1">
    <source>
        <dbReference type="SAM" id="MobiDB-lite"/>
    </source>
</evidence>
<feature type="transmembrane region" description="Helical" evidence="2">
    <location>
        <begin position="12"/>
        <end position="37"/>
    </location>
</feature>
<keyword evidence="2" id="KW-0812">Transmembrane</keyword>
<gene>
    <name evidence="3" type="ORF">B296_00011385</name>
</gene>
<accession>A0A426ZYS7</accession>
<keyword evidence="2" id="KW-1133">Transmembrane helix</keyword>
<evidence type="ECO:0000313" key="4">
    <source>
        <dbReference type="Proteomes" id="UP000287651"/>
    </source>
</evidence>
<dbReference type="EMBL" id="AMZH03004467">
    <property type="protein sequence ID" value="RRT69101.1"/>
    <property type="molecule type" value="Genomic_DNA"/>
</dbReference>
<sequence length="99" mass="10792">MGCYSPLTPKQIAATVCIFVAGAAIFAAGAHLSYVNVGPQRARTLARDEFVREHLRRKYGYGNASLDLQVARFNEVPPGRVPELNQASPEMQHPNQPAS</sequence>
<comment type="caution">
    <text evidence="3">The sequence shown here is derived from an EMBL/GenBank/DDBJ whole genome shotgun (WGS) entry which is preliminary data.</text>
</comment>
<name>A0A426ZYS7_ENSVE</name>
<feature type="compositionally biased region" description="Polar residues" evidence="1">
    <location>
        <begin position="85"/>
        <end position="99"/>
    </location>
</feature>
<proteinExistence type="predicted"/>
<dbReference type="AlphaFoldDB" id="A0A426ZYS7"/>
<reference evidence="3 4" key="1">
    <citation type="journal article" date="2014" name="Agronomy (Basel)">
        <title>A Draft Genome Sequence for Ensete ventricosum, the Drought-Tolerant Tree Against Hunger.</title>
        <authorList>
            <person name="Harrison J."/>
            <person name="Moore K.A."/>
            <person name="Paszkiewicz K."/>
            <person name="Jones T."/>
            <person name="Grant M."/>
            <person name="Ambacheew D."/>
            <person name="Muzemil S."/>
            <person name="Studholme D.J."/>
        </authorList>
    </citation>
    <scope>NUCLEOTIDE SEQUENCE [LARGE SCALE GENOMIC DNA]</scope>
</reference>